<feature type="compositionally biased region" description="Basic and acidic residues" evidence="1">
    <location>
        <begin position="117"/>
        <end position="129"/>
    </location>
</feature>
<proteinExistence type="predicted"/>
<organism evidence="2 3">
    <name type="scientific">Chelonia mydas</name>
    <name type="common">Green sea-turtle</name>
    <name type="synonym">Chelonia agassizi</name>
    <dbReference type="NCBI Taxonomy" id="8469"/>
    <lineage>
        <taxon>Eukaryota</taxon>
        <taxon>Metazoa</taxon>
        <taxon>Chordata</taxon>
        <taxon>Craniata</taxon>
        <taxon>Vertebrata</taxon>
        <taxon>Euteleostomi</taxon>
        <taxon>Archelosauria</taxon>
        <taxon>Testudinata</taxon>
        <taxon>Testudines</taxon>
        <taxon>Cryptodira</taxon>
        <taxon>Durocryptodira</taxon>
        <taxon>Americhelydia</taxon>
        <taxon>Chelonioidea</taxon>
        <taxon>Cheloniidae</taxon>
        <taxon>Chelonia</taxon>
    </lineage>
</organism>
<evidence type="ECO:0000256" key="1">
    <source>
        <dbReference type="SAM" id="MobiDB-lite"/>
    </source>
</evidence>
<keyword evidence="3" id="KW-1185">Reference proteome</keyword>
<dbReference type="Proteomes" id="UP000031443">
    <property type="component" value="Unassembled WGS sequence"/>
</dbReference>
<feature type="compositionally biased region" description="Basic and acidic residues" evidence="1">
    <location>
        <begin position="94"/>
        <end position="105"/>
    </location>
</feature>
<name>M7BM20_CHEMY</name>
<gene>
    <name evidence="2" type="ORF">UY3_13639</name>
</gene>
<feature type="compositionally biased region" description="Basic and acidic residues" evidence="1">
    <location>
        <begin position="38"/>
        <end position="50"/>
    </location>
</feature>
<dbReference type="EMBL" id="KB557791">
    <property type="protein sequence ID" value="EMP29247.1"/>
    <property type="molecule type" value="Genomic_DNA"/>
</dbReference>
<accession>M7BM20</accession>
<dbReference type="AlphaFoldDB" id="M7BM20"/>
<sequence length="232" mass="25202">MQNPRKLPSNNTAKPWSSFNSNSRITSLLVGRELGIHDSVHPDASKERVSRPHHRAAGEALGKEEPDREEGLWQPGLPAAEYPEDLEGPGCSPGRRESDTDRELELPSAEYPDDLEGPERPAGETREEVAQGQNGTVGWVFLVPGPGARPPPPPATDRALRWNAVELRGPEFPYPGQPVLGSRTVRYKPIPALPCLRGALQTRAGAPLPEGRAADSCRHTFPANSPAPERCD</sequence>
<evidence type="ECO:0000313" key="2">
    <source>
        <dbReference type="EMBL" id="EMP29247.1"/>
    </source>
</evidence>
<protein>
    <submittedName>
        <fullName evidence="2">Uncharacterized protein</fullName>
    </submittedName>
</protein>
<feature type="compositionally biased region" description="Basic and acidic residues" evidence="1">
    <location>
        <begin position="61"/>
        <end position="71"/>
    </location>
</feature>
<feature type="region of interest" description="Disordered" evidence="1">
    <location>
        <begin position="38"/>
        <end position="157"/>
    </location>
</feature>
<feature type="region of interest" description="Disordered" evidence="1">
    <location>
        <begin position="206"/>
        <end position="232"/>
    </location>
</feature>
<feature type="region of interest" description="Disordered" evidence="1">
    <location>
        <begin position="1"/>
        <end position="21"/>
    </location>
</feature>
<evidence type="ECO:0000313" key="3">
    <source>
        <dbReference type="Proteomes" id="UP000031443"/>
    </source>
</evidence>
<reference evidence="3" key="1">
    <citation type="journal article" date="2013" name="Nat. Genet.">
        <title>The draft genomes of soft-shell turtle and green sea turtle yield insights into the development and evolution of the turtle-specific body plan.</title>
        <authorList>
            <person name="Wang Z."/>
            <person name="Pascual-Anaya J."/>
            <person name="Zadissa A."/>
            <person name="Li W."/>
            <person name="Niimura Y."/>
            <person name="Huang Z."/>
            <person name="Li C."/>
            <person name="White S."/>
            <person name="Xiong Z."/>
            <person name="Fang D."/>
            <person name="Wang B."/>
            <person name="Ming Y."/>
            <person name="Chen Y."/>
            <person name="Zheng Y."/>
            <person name="Kuraku S."/>
            <person name="Pignatelli M."/>
            <person name="Herrero J."/>
            <person name="Beal K."/>
            <person name="Nozawa M."/>
            <person name="Li Q."/>
            <person name="Wang J."/>
            <person name="Zhang H."/>
            <person name="Yu L."/>
            <person name="Shigenobu S."/>
            <person name="Wang J."/>
            <person name="Liu J."/>
            <person name="Flicek P."/>
            <person name="Searle S."/>
            <person name="Wang J."/>
            <person name="Kuratani S."/>
            <person name="Yin Y."/>
            <person name="Aken B."/>
            <person name="Zhang G."/>
            <person name="Irie N."/>
        </authorList>
    </citation>
    <scope>NUCLEOTIDE SEQUENCE [LARGE SCALE GENOMIC DNA]</scope>
</reference>